<dbReference type="Proteomes" id="UP000187059">
    <property type="component" value="Plasmid pPABY7"/>
</dbReference>
<evidence type="ECO:0000313" key="2">
    <source>
        <dbReference type="Proteomes" id="UP000187059"/>
    </source>
</evidence>
<keyword evidence="1" id="KW-0413">Isomerase</keyword>
<dbReference type="PANTHER" id="PTHR40267:SF1">
    <property type="entry name" value="BLR3294 PROTEIN"/>
    <property type="match status" value="1"/>
</dbReference>
<keyword evidence="2" id="KW-1185">Reference proteome</keyword>
<dbReference type="InterPro" id="IPR053714">
    <property type="entry name" value="Iso_Racemase_Enz_sf"/>
</dbReference>
<geneLocation type="plasmid" evidence="2">
    <name>ppaby7</name>
</geneLocation>
<dbReference type="KEGG" id="paby:Ga0080574_TMP5150"/>
<sequence length="268" mass="27979">MRHADLRRIGVIGPAGNMALEWEFHRHLPRGVTMNHARAMRPGGTALTAGSLTEMGRNAIAAAESLVRTRPELLLYACTSGSFVEGPDTVDAVSDEITRATGLPALTASRAVLEALQALGARSVFLLTPYPEAINQAEIGFLNAAGLNVTGCVAHACTERYPIGAVASEETEALLLAHEEAARQADVVFISCTNLLSFDIVPGLEARLGRPVISSNLSLLWAALCRLELASAPEPGRGLYAALPDAATAPVPAAADASAGTALHERTA</sequence>
<dbReference type="GO" id="GO:0050076">
    <property type="term" value="F:maleate isomerase activity"/>
    <property type="evidence" value="ECO:0007669"/>
    <property type="project" value="UniProtKB-EC"/>
</dbReference>
<dbReference type="Gene3D" id="3.40.50.12500">
    <property type="match status" value="1"/>
</dbReference>
<accession>A0A1P8V1A7</accession>
<reference evidence="1 2" key="1">
    <citation type="submission" date="2016-04" db="EMBL/GenBank/DDBJ databases">
        <title>Deep-sea bacteria in the southern Pacific.</title>
        <authorList>
            <person name="Tang K."/>
        </authorList>
    </citation>
    <scope>NUCLEOTIDE SEQUENCE [LARGE SCALE GENOMIC DNA]</scope>
    <source>
        <strain evidence="1 2">JLT2014</strain>
        <plasmid evidence="2">ppaby7</plasmid>
    </source>
</reference>
<dbReference type="EMBL" id="CP015097">
    <property type="protein sequence ID" value="APZ55432.1"/>
    <property type="molecule type" value="Genomic_DNA"/>
</dbReference>
<dbReference type="PIRSF" id="PIRSF015736">
    <property type="entry name" value="MI"/>
    <property type="match status" value="1"/>
</dbReference>
<dbReference type="Pfam" id="PF17645">
    <property type="entry name" value="Amdase"/>
    <property type="match status" value="1"/>
</dbReference>
<dbReference type="InterPro" id="IPR026286">
    <property type="entry name" value="MaiA/AMDase"/>
</dbReference>
<proteinExistence type="predicted"/>
<dbReference type="RefSeq" id="WP_076706371.1">
    <property type="nucleotide sequence ID" value="NZ_CP015097.1"/>
</dbReference>
<dbReference type="OrthoDB" id="9816064at2"/>
<evidence type="ECO:0000313" key="1">
    <source>
        <dbReference type="EMBL" id="APZ55432.1"/>
    </source>
</evidence>
<protein>
    <submittedName>
        <fullName evidence="1">Maleate isomerase</fullName>
        <ecNumber evidence="1">5.2.1.1</ecNumber>
    </submittedName>
</protein>
<gene>
    <name evidence="1" type="ORF">Ga0080574_TMP5150</name>
</gene>
<dbReference type="PANTHER" id="PTHR40267">
    <property type="entry name" value="BLR3294 PROTEIN"/>
    <property type="match status" value="1"/>
</dbReference>
<dbReference type="AlphaFoldDB" id="A0A1P8V1A7"/>
<organism evidence="1 2">
    <name type="scientific">Salipiger abyssi</name>
    <dbReference type="NCBI Taxonomy" id="1250539"/>
    <lineage>
        <taxon>Bacteria</taxon>
        <taxon>Pseudomonadati</taxon>
        <taxon>Pseudomonadota</taxon>
        <taxon>Alphaproteobacteria</taxon>
        <taxon>Rhodobacterales</taxon>
        <taxon>Roseobacteraceae</taxon>
        <taxon>Salipiger</taxon>
    </lineage>
</organism>
<name>A0A1P8V1A7_9RHOB</name>
<dbReference type="EC" id="5.2.1.1" evidence="1"/>
<keyword evidence="1" id="KW-0614">Plasmid</keyword>